<proteinExistence type="predicted"/>
<dbReference type="EMBL" id="QFQP01000002">
    <property type="protein sequence ID" value="PZR17532.1"/>
    <property type="molecule type" value="Genomic_DNA"/>
</dbReference>
<evidence type="ECO:0000313" key="3">
    <source>
        <dbReference type="Proteomes" id="UP000249061"/>
    </source>
</evidence>
<feature type="region of interest" description="Disordered" evidence="1">
    <location>
        <begin position="555"/>
        <end position="592"/>
    </location>
</feature>
<name>A0A2W5TSF0_9BACT</name>
<dbReference type="Proteomes" id="UP000249061">
    <property type="component" value="Unassembled WGS sequence"/>
</dbReference>
<organism evidence="2 3">
    <name type="scientific">Archangium gephyra</name>
    <dbReference type="NCBI Taxonomy" id="48"/>
    <lineage>
        <taxon>Bacteria</taxon>
        <taxon>Pseudomonadati</taxon>
        <taxon>Myxococcota</taxon>
        <taxon>Myxococcia</taxon>
        <taxon>Myxococcales</taxon>
        <taxon>Cystobacterineae</taxon>
        <taxon>Archangiaceae</taxon>
        <taxon>Archangium</taxon>
    </lineage>
</organism>
<evidence type="ECO:0000256" key="1">
    <source>
        <dbReference type="SAM" id="MobiDB-lite"/>
    </source>
</evidence>
<evidence type="ECO:0000313" key="2">
    <source>
        <dbReference type="EMBL" id="PZR17532.1"/>
    </source>
</evidence>
<gene>
    <name evidence="2" type="ORF">DI536_04255</name>
</gene>
<comment type="caution">
    <text evidence="2">The sequence shown here is derived from an EMBL/GenBank/DDBJ whole genome shotgun (WGS) entry which is preliminary data.</text>
</comment>
<reference evidence="2 3" key="1">
    <citation type="submission" date="2017-08" db="EMBL/GenBank/DDBJ databases">
        <title>Infants hospitalized years apart are colonized by the same room-sourced microbial strains.</title>
        <authorList>
            <person name="Brooks B."/>
            <person name="Olm M.R."/>
            <person name="Firek B.A."/>
            <person name="Baker R."/>
            <person name="Thomas B.C."/>
            <person name="Morowitz M.J."/>
            <person name="Banfield J.F."/>
        </authorList>
    </citation>
    <scope>NUCLEOTIDE SEQUENCE [LARGE SCALE GENOMIC DNA]</scope>
    <source>
        <strain evidence="2">S2_003_000_R2_14</strain>
    </source>
</reference>
<accession>A0A2W5TSF0</accession>
<sequence length="592" mass="65231">MRVPTIDGPDVLPDNRYRVTAPMQRQPDFNPARALGDVSQVVGQSARVVDAAADQQLQVRQAAELKAQKQARALVESEAMLAFGKGADARLANFKKLRGTQASAAEADVVDDLDAWRQETAQSIADADARMRFLERSADPLVAYRKQIGQHTFDEFEAARGDAVKAAKDSLLSKAESGQLTRDELEVLARDAEKTIRDNQTSEAAGNAELADFRSATQSRYVEGLLARGDVAAAQELIDNPEVQKRLGSRAAETTTKVKKAAEGRKKDLRDAEIAGLVDRAAQRVKNSDDYVAENDLRAELSPNGNALPEDVEEAVQKRVRIDAAKLKNDITEYNKALKRAENDGLPVPGGVRDWLQKYDPDALLAYRQRQRALADRARNLRDGTAASRAAENKFQNDVDEAYRNRLRARLAQDPSADPADVEKEFTVEYSKRYGRPVTISDPERERGGATSVEAKNRDEKLDNATEKAAGKRIETAVTRAARAKLKKGQKLDEAALNEEVGRLMGLYDQQMLERGGKPLTEKEWAGFEAVITTDMIEKRPGRFWGTNDVNVGRIGQQPSLPAAGASSTTAPEEKTIGGKRFRRVNGKWVQQ</sequence>
<protein>
    <submittedName>
        <fullName evidence="2">Uncharacterized protein</fullName>
    </submittedName>
</protein>
<dbReference type="AlphaFoldDB" id="A0A2W5TSF0"/>